<evidence type="ECO:0000313" key="2">
    <source>
        <dbReference type="Proteomes" id="UP000321797"/>
    </source>
</evidence>
<organism evidence="1 2">
    <name type="scientific">Mycolicibacter arupensis</name>
    <dbReference type="NCBI Taxonomy" id="342002"/>
    <lineage>
        <taxon>Bacteria</taxon>
        <taxon>Bacillati</taxon>
        <taxon>Actinomycetota</taxon>
        <taxon>Actinomycetes</taxon>
        <taxon>Mycobacteriales</taxon>
        <taxon>Mycobacteriaceae</taxon>
        <taxon>Mycolicibacter</taxon>
    </lineage>
</organism>
<accession>A0A5C7Y9L4</accession>
<sequence length="101" mass="10510">MPTADDLAAYSGLPVSATQAAAVIGVVKAMVSAHTRGVGFTDGEPNDELSAVILSASARLLMNTAGLQQEAMGALQVRYGDAFGFTLPELAVLNRYRKQAI</sequence>
<evidence type="ECO:0000313" key="1">
    <source>
        <dbReference type="EMBL" id="TXI58287.1"/>
    </source>
</evidence>
<evidence type="ECO:0008006" key="3">
    <source>
        <dbReference type="Google" id="ProtNLM"/>
    </source>
</evidence>
<reference evidence="1 2" key="1">
    <citation type="submission" date="2018-09" db="EMBL/GenBank/DDBJ databases">
        <title>Metagenome Assembled Genomes from an Advanced Water Purification Facility.</title>
        <authorList>
            <person name="Stamps B.W."/>
            <person name="Spear J.R."/>
        </authorList>
    </citation>
    <scope>NUCLEOTIDE SEQUENCE [LARGE SCALE GENOMIC DNA]</scope>
    <source>
        <strain evidence="1">Bin_29_2</strain>
    </source>
</reference>
<comment type="caution">
    <text evidence="1">The sequence shown here is derived from an EMBL/GenBank/DDBJ whole genome shotgun (WGS) entry which is preliminary data.</text>
</comment>
<gene>
    <name evidence="1" type="ORF">E6Q54_06005</name>
</gene>
<dbReference type="EMBL" id="SSGD01000027">
    <property type="protein sequence ID" value="TXI58287.1"/>
    <property type="molecule type" value="Genomic_DNA"/>
</dbReference>
<dbReference type="Proteomes" id="UP000321797">
    <property type="component" value="Unassembled WGS sequence"/>
</dbReference>
<dbReference type="RefSeq" id="WP_276759456.1">
    <property type="nucleotide sequence ID" value="NZ_SSGD01000027.1"/>
</dbReference>
<name>A0A5C7Y9L4_9MYCO</name>
<protein>
    <recommendedName>
        <fullName evidence="3">Phage gp6-like head-tail connector protein</fullName>
    </recommendedName>
</protein>
<dbReference type="AlphaFoldDB" id="A0A5C7Y9L4"/>
<proteinExistence type="predicted"/>